<dbReference type="EMBL" id="FRBI01000003">
    <property type="protein sequence ID" value="SHL23015.1"/>
    <property type="molecule type" value="Genomic_DNA"/>
</dbReference>
<sequence>MTQLVFDAQSFVNFRNYKFTGHGHRWADVKSFRITSGDKDDELLALLVADEQFRDDYAGGGTDASGQRHGPYGLRHITADAYQEVGSADVVGTIRRWADQHGALPEALEAVMAAEVYAVLAAATRCFVLPDLGRTAFHDWGGVHTEFHEYVVIDRERASLALIVAADD</sequence>
<organism evidence="1 2">
    <name type="scientific">Actinacidiphila paucisporea</name>
    <dbReference type="NCBI Taxonomy" id="310782"/>
    <lineage>
        <taxon>Bacteria</taxon>
        <taxon>Bacillati</taxon>
        <taxon>Actinomycetota</taxon>
        <taxon>Actinomycetes</taxon>
        <taxon>Kitasatosporales</taxon>
        <taxon>Streptomycetaceae</taxon>
        <taxon>Actinacidiphila</taxon>
    </lineage>
</organism>
<evidence type="ECO:0000313" key="1">
    <source>
        <dbReference type="EMBL" id="SHL23015.1"/>
    </source>
</evidence>
<proteinExistence type="predicted"/>
<protein>
    <submittedName>
        <fullName evidence="1">Uncharacterized protein</fullName>
    </submittedName>
</protein>
<evidence type="ECO:0000313" key="2">
    <source>
        <dbReference type="Proteomes" id="UP000184111"/>
    </source>
</evidence>
<reference evidence="1 2" key="1">
    <citation type="submission" date="2016-11" db="EMBL/GenBank/DDBJ databases">
        <authorList>
            <person name="Jaros S."/>
            <person name="Januszkiewicz K."/>
            <person name="Wedrychowicz H."/>
        </authorList>
    </citation>
    <scope>NUCLEOTIDE SEQUENCE [LARGE SCALE GENOMIC DNA]</scope>
    <source>
        <strain evidence="1 2">CGMCC 4.2025</strain>
    </source>
</reference>
<gene>
    <name evidence="1" type="ORF">SAMN05216499_103162</name>
</gene>
<dbReference type="OrthoDB" id="4541031at2"/>
<keyword evidence="2" id="KW-1185">Reference proteome</keyword>
<name>A0A1M6YY32_9ACTN</name>
<dbReference type="RefSeq" id="WP_073494889.1">
    <property type="nucleotide sequence ID" value="NZ_FRBI01000003.1"/>
</dbReference>
<accession>A0A1M6YY32</accession>
<dbReference type="Proteomes" id="UP000184111">
    <property type="component" value="Unassembled WGS sequence"/>
</dbReference>
<dbReference type="AlphaFoldDB" id="A0A1M6YY32"/>